<feature type="region of interest" description="Disordered" evidence="1">
    <location>
        <begin position="320"/>
        <end position="372"/>
    </location>
</feature>
<feature type="compositionally biased region" description="Polar residues" evidence="1">
    <location>
        <begin position="356"/>
        <end position="367"/>
    </location>
</feature>
<keyword evidence="3" id="KW-1185">Reference proteome</keyword>
<feature type="compositionally biased region" description="Acidic residues" evidence="1">
    <location>
        <begin position="329"/>
        <end position="349"/>
    </location>
</feature>
<feature type="compositionally biased region" description="Gly residues" evidence="1">
    <location>
        <begin position="25"/>
        <end position="35"/>
    </location>
</feature>
<dbReference type="Proteomes" id="UP000784294">
    <property type="component" value="Unassembled WGS sequence"/>
</dbReference>
<evidence type="ECO:0000313" key="3">
    <source>
        <dbReference type="Proteomes" id="UP000784294"/>
    </source>
</evidence>
<feature type="region of interest" description="Disordered" evidence="1">
    <location>
        <begin position="204"/>
        <end position="237"/>
    </location>
</feature>
<organism evidence="2 3">
    <name type="scientific">Protopolystoma xenopodis</name>
    <dbReference type="NCBI Taxonomy" id="117903"/>
    <lineage>
        <taxon>Eukaryota</taxon>
        <taxon>Metazoa</taxon>
        <taxon>Spiralia</taxon>
        <taxon>Lophotrochozoa</taxon>
        <taxon>Platyhelminthes</taxon>
        <taxon>Monogenea</taxon>
        <taxon>Polyopisthocotylea</taxon>
        <taxon>Polystomatidea</taxon>
        <taxon>Polystomatidae</taxon>
        <taxon>Protopolystoma</taxon>
    </lineage>
</organism>
<accession>A0A3S5BBL7</accession>
<evidence type="ECO:0000256" key="1">
    <source>
        <dbReference type="SAM" id="MobiDB-lite"/>
    </source>
</evidence>
<dbReference type="AlphaFoldDB" id="A0A3S5BBL7"/>
<reference evidence="2" key="1">
    <citation type="submission" date="2018-11" db="EMBL/GenBank/DDBJ databases">
        <authorList>
            <consortium name="Pathogen Informatics"/>
        </authorList>
    </citation>
    <scope>NUCLEOTIDE SEQUENCE</scope>
</reference>
<protein>
    <submittedName>
        <fullName evidence="2">Uncharacterized protein</fullName>
    </submittedName>
</protein>
<gene>
    <name evidence="2" type="ORF">PXEA_LOCUS12068</name>
</gene>
<feature type="region of interest" description="Disordered" evidence="1">
    <location>
        <begin position="259"/>
        <end position="284"/>
    </location>
</feature>
<feature type="region of interest" description="Disordered" evidence="1">
    <location>
        <begin position="21"/>
        <end position="85"/>
    </location>
</feature>
<dbReference type="EMBL" id="CAAALY010037852">
    <property type="protein sequence ID" value="VEL18628.1"/>
    <property type="molecule type" value="Genomic_DNA"/>
</dbReference>
<comment type="caution">
    <text evidence="2">The sequence shown here is derived from an EMBL/GenBank/DDBJ whole genome shotgun (WGS) entry which is preliminary data.</text>
</comment>
<proteinExistence type="predicted"/>
<feature type="compositionally biased region" description="Low complexity" evidence="1">
    <location>
        <begin position="149"/>
        <end position="177"/>
    </location>
</feature>
<evidence type="ECO:0000313" key="2">
    <source>
        <dbReference type="EMBL" id="VEL18628.1"/>
    </source>
</evidence>
<feature type="compositionally biased region" description="Low complexity" evidence="1">
    <location>
        <begin position="58"/>
        <end position="81"/>
    </location>
</feature>
<name>A0A3S5BBL7_9PLAT</name>
<sequence length="383" mass="40674">MARFGPAGVDLEQLRALTRALLPGSGSGSGPGLGLSVGCSAPSTDEAKPPKWLLLSRGPEAQSSPAEPSGPSAAPWPGARGLSVCESHSPANSIGGLLPPDPLPRSSPVEAPSALSLAFPLLGLPLLPGPVTTALHPPGSVSGSVANHSTGATGLGPTAPAAAATVSSPSSPASAALVGTAGGQTNSFLHLFAAAMAKMQTQHMQLHQHNNYQQQQQQQQQQKRQPFHHQPYLNPPLSDLHQLYQRLSYPPPHYSAYSLEQHRQQQQHQKHQPQPPELQQTPSPLCHQQIPLCSALRSSQPDTNASVGRAKWPGVAVTEASASLRSPALEEEELVEEEEEEEQEQEAQEEPCAKQSRLNCTTDTEMNPSKKISKSLLRWFKGV</sequence>
<feature type="region of interest" description="Disordered" evidence="1">
    <location>
        <begin position="141"/>
        <end position="177"/>
    </location>
</feature>
<feature type="compositionally biased region" description="Low complexity" evidence="1">
    <location>
        <begin position="204"/>
        <end position="230"/>
    </location>
</feature>